<protein>
    <submittedName>
        <fullName evidence="1">Uncharacterized protein</fullName>
    </submittedName>
</protein>
<keyword evidence="2" id="KW-1185">Reference proteome</keyword>
<sequence length="76" mass="8487">MFKINANPKKITKKSKIDIINCINTLSPFADPYRVHFITYQLKCKATSIGLGKSYLPMPSGGDMLIIHIDVECMLG</sequence>
<evidence type="ECO:0000313" key="2">
    <source>
        <dbReference type="Proteomes" id="UP001501459"/>
    </source>
</evidence>
<accession>A0ABN0Z1G1</accession>
<proteinExistence type="predicted"/>
<reference evidence="1 2" key="1">
    <citation type="journal article" date="2019" name="Int. J. Syst. Evol. Microbiol.">
        <title>The Global Catalogue of Microorganisms (GCM) 10K type strain sequencing project: providing services to taxonomists for standard genome sequencing and annotation.</title>
        <authorList>
            <consortium name="The Broad Institute Genomics Platform"/>
            <consortium name="The Broad Institute Genome Sequencing Center for Infectious Disease"/>
            <person name="Wu L."/>
            <person name="Ma J."/>
        </authorList>
    </citation>
    <scope>NUCLEOTIDE SEQUENCE [LARGE SCALE GENOMIC DNA]</scope>
    <source>
        <strain evidence="1 2">JCM 12149</strain>
    </source>
</reference>
<comment type="caution">
    <text evidence="1">The sequence shown here is derived from an EMBL/GenBank/DDBJ whole genome shotgun (WGS) entry which is preliminary data.</text>
</comment>
<dbReference type="Proteomes" id="UP001501459">
    <property type="component" value="Unassembled WGS sequence"/>
</dbReference>
<name>A0ABN0Z1G1_9BACI</name>
<dbReference type="EMBL" id="BAAADM010000002">
    <property type="protein sequence ID" value="GAA0428649.1"/>
    <property type="molecule type" value="Genomic_DNA"/>
</dbReference>
<gene>
    <name evidence="1" type="ORF">GCM10008983_01220</name>
</gene>
<evidence type="ECO:0000313" key="1">
    <source>
        <dbReference type="EMBL" id="GAA0428649.1"/>
    </source>
</evidence>
<organism evidence="1 2">
    <name type="scientific">Lentibacillus halophilus</name>
    <dbReference type="NCBI Taxonomy" id="295065"/>
    <lineage>
        <taxon>Bacteria</taxon>
        <taxon>Bacillati</taxon>
        <taxon>Bacillota</taxon>
        <taxon>Bacilli</taxon>
        <taxon>Bacillales</taxon>
        <taxon>Bacillaceae</taxon>
        <taxon>Lentibacillus</taxon>
    </lineage>
</organism>